<evidence type="ECO:0000313" key="2">
    <source>
        <dbReference type="Proteomes" id="UP000221980"/>
    </source>
</evidence>
<reference evidence="1 2" key="1">
    <citation type="journal article" date="2017" name="Nat. Microbiol.">
        <title>Natural product diversity associated with the nematode symbionts Photorhabdus and Xenorhabdus.</title>
        <authorList>
            <person name="Tobias N.J."/>
            <person name="Wolff H."/>
            <person name="Djahanschiri B."/>
            <person name="Grundmann F."/>
            <person name="Kronenwerth M."/>
            <person name="Shi Y.M."/>
            <person name="Simonyi S."/>
            <person name="Grun P."/>
            <person name="Shapiro-Ilan D."/>
            <person name="Pidot S.J."/>
            <person name="Stinear T.P."/>
            <person name="Ebersberger I."/>
            <person name="Bode H.B."/>
        </authorList>
    </citation>
    <scope>NUCLEOTIDE SEQUENCE [LARGE SCALE GENOMIC DNA]</scope>
    <source>
        <strain evidence="1 2">DSM 17902</strain>
    </source>
</reference>
<dbReference type="AlphaFoldDB" id="A0A2D0JJE4"/>
<proteinExistence type="predicted"/>
<protein>
    <submittedName>
        <fullName evidence="1">Uncharacterized protein</fullName>
    </submittedName>
</protein>
<name>A0A2D0JJE4_9GAMM</name>
<organism evidence="1 2">
    <name type="scientific">Xenorhabdus miraniensis</name>
    <dbReference type="NCBI Taxonomy" id="351674"/>
    <lineage>
        <taxon>Bacteria</taxon>
        <taxon>Pseudomonadati</taxon>
        <taxon>Pseudomonadota</taxon>
        <taxon>Gammaproteobacteria</taxon>
        <taxon>Enterobacterales</taxon>
        <taxon>Morganellaceae</taxon>
        <taxon>Xenorhabdus</taxon>
    </lineage>
</organism>
<sequence length="193" mass="22574">MNYMIDDLILPVENWPSYKVLHYPDDALISNCPDENEFVLVLKPESLTEQKKADYAISLLKELLVQYGVQVMGISMFDSSYAKKHRVFEKQYSTLNFLARRGLGEVPYDSSLLEPHIEVMGAYRFLSEHDWTTKQLEEFSHSRDNIKLGNGAYVTLVDELVEKPIYVLNPFHPYQLENFYADDNRFMVFACRR</sequence>
<comment type="caution">
    <text evidence="1">The sequence shown here is derived from an EMBL/GenBank/DDBJ whole genome shotgun (WGS) entry which is preliminary data.</text>
</comment>
<dbReference type="EMBL" id="NITZ01000045">
    <property type="protein sequence ID" value="PHM45577.1"/>
    <property type="molecule type" value="Genomic_DNA"/>
</dbReference>
<dbReference type="Proteomes" id="UP000221980">
    <property type="component" value="Unassembled WGS sequence"/>
</dbReference>
<accession>A0A2D0JJE4</accession>
<evidence type="ECO:0000313" key="1">
    <source>
        <dbReference type="EMBL" id="PHM45577.1"/>
    </source>
</evidence>
<gene>
    <name evidence="1" type="ORF">Xmir_04256</name>
</gene>
<keyword evidence="2" id="KW-1185">Reference proteome</keyword>